<organism evidence="1 2">
    <name type="scientific">Capsulimonas corticalis</name>
    <dbReference type="NCBI Taxonomy" id="2219043"/>
    <lineage>
        <taxon>Bacteria</taxon>
        <taxon>Bacillati</taxon>
        <taxon>Armatimonadota</taxon>
        <taxon>Armatimonadia</taxon>
        <taxon>Capsulimonadales</taxon>
        <taxon>Capsulimonadaceae</taxon>
        <taxon>Capsulimonas</taxon>
    </lineage>
</organism>
<sequence>MQRCDDITETGGRPGADSEKNRIKSYRRAIAVAAMFMPMALGPSPALARYDPRSYNPSAPTFLVTYTARQKAEQRVPGAAMMAELESAAKSGQASYTIKPGVYRITGGLCALDGVRHFILHCRNVHIWMENNPAAPSLRWITLRNCQDITVDGPVFLDSEQLQFIQGVITGVDAVNKTIDIQVTPGYEAKDFPAQTQGNLSWHYNRKGECLTRPVYTSYVNLDPGDITKKRLTIKPEYFDGPAKRLKVGDLFLTHNTIDGDNTPFGVERDTRDLDLEGVQCYYGPMWATVASSGKFINRNCSNYREPGTNRLGGCAEPPNLDNADELVYDGCNCGPGQDDGVNITRRYSLTADQTGPRTLILAVRPAPGESIDFYDGDSYAPEGTALVAAEPTPLADDARRTRLIRDINAIQDAHGYAWRLQPGDLLWSVPLDRDVKIARFSAVDRSGDRIKKATIRNCYFADMNAQAFFLKASSILMENNVVERGTGPAYHAQLSPYWWEGPMPQNVTIRNNVSIDNPSRYGNDRLFWDWAIGSICVEVGGNMSGVGDISPVTIEGNRIVRSTVTPIVVKNAKNVVIRNNQITAPMPAAPKEARIYGAVPAGAIYLAADSNVQVYGNHLLDATPFCATLVELGPFLAPGAVTGGDIKH</sequence>
<dbReference type="SUPFAM" id="SSF51126">
    <property type="entry name" value="Pectin lyase-like"/>
    <property type="match status" value="2"/>
</dbReference>
<gene>
    <name evidence="1" type="ORF">CCAX7_11040</name>
</gene>
<accession>A0A402CUM3</accession>
<name>A0A402CUM3_9BACT</name>
<dbReference type="EMBL" id="AP025739">
    <property type="protein sequence ID" value="BDI29053.1"/>
    <property type="molecule type" value="Genomic_DNA"/>
</dbReference>
<evidence type="ECO:0000313" key="2">
    <source>
        <dbReference type="Proteomes" id="UP000287394"/>
    </source>
</evidence>
<dbReference type="InterPro" id="IPR012334">
    <property type="entry name" value="Pectin_lyas_fold"/>
</dbReference>
<dbReference type="RefSeq" id="WP_165864138.1">
    <property type="nucleotide sequence ID" value="NZ_AP025739.1"/>
</dbReference>
<dbReference type="Gene3D" id="2.160.20.10">
    <property type="entry name" value="Single-stranded right-handed beta-helix, Pectin lyase-like"/>
    <property type="match status" value="1"/>
</dbReference>
<reference evidence="1 2" key="1">
    <citation type="journal article" date="2019" name="Int. J. Syst. Evol. Microbiol.">
        <title>Capsulimonas corticalis gen. nov., sp. nov., an aerobic capsulated bacterium, of a novel bacterial order, Capsulimonadales ord. nov., of the class Armatimonadia of the phylum Armatimonadetes.</title>
        <authorList>
            <person name="Li J."/>
            <person name="Kudo C."/>
            <person name="Tonouchi A."/>
        </authorList>
    </citation>
    <scope>NUCLEOTIDE SEQUENCE [LARGE SCALE GENOMIC DNA]</scope>
    <source>
        <strain evidence="1 2">AX-7</strain>
    </source>
</reference>
<proteinExistence type="predicted"/>
<dbReference type="Proteomes" id="UP000287394">
    <property type="component" value="Chromosome"/>
</dbReference>
<keyword evidence="2" id="KW-1185">Reference proteome</keyword>
<evidence type="ECO:0000313" key="1">
    <source>
        <dbReference type="EMBL" id="BDI29053.1"/>
    </source>
</evidence>
<dbReference type="KEGG" id="ccot:CCAX7_11040"/>
<dbReference type="AlphaFoldDB" id="A0A402CUM3"/>
<dbReference type="InterPro" id="IPR011050">
    <property type="entry name" value="Pectin_lyase_fold/virulence"/>
</dbReference>
<protein>
    <submittedName>
        <fullName evidence="1">Uncharacterized protein</fullName>
    </submittedName>
</protein>